<dbReference type="EMBL" id="RBAH01000009">
    <property type="protein sequence ID" value="RKN84170.1"/>
    <property type="molecule type" value="Genomic_DNA"/>
</dbReference>
<comment type="caution">
    <text evidence="4">The sequence shown here is derived from an EMBL/GenBank/DDBJ whole genome shotgun (WGS) entry which is preliminary data.</text>
</comment>
<reference evidence="4 5" key="1">
    <citation type="journal article" date="2007" name="Int. J. Syst. Evol. Microbiol.">
        <title>Paenibacillus ginsengarvi sp. nov., isolated from soil from ginseng cultivation.</title>
        <authorList>
            <person name="Yoon M.H."/>
            <person name="Ten L.N."/>
            <person name="Im W.T."/>
        </authorList>
    </citation>
    <scope>NUCLEOTIDE SEQUENCE [LARGE SCALE GENOMIC DNA]</scope>
    <source>
        <strain evidence="4 5">KCTC 13059</strain>
    </source>
</reference>
<keyword evidence="2" id="KW-0560">Oxidoreductase</keyword>
<evidence type="ECO:0000313" key="4">
    <source>
        <dbReference type="EMBL" id="RKN84170.1"/>
    </source>
</evidence>
<dbReference type="RefSeq" id="WP_120747905.1">
    <property type="nucleotide sequence ID" value="NZ_RBAH01000009.1"/>
</dbReference>
<accession>A0A3B0CG34</accession>
<sequence length="218" mass="23768">MSTNVSEVQLSSGSFIDVVKQRRSVRVFDPSWTIGEEELRDILQTATLAPSSSNMQPWRFLVIQDAELKQKLLPIAYNQQQVVDASAVIVVLGDTKSYEKAETIYDAAVAAGYMTEAVKEDFVKRSVGLYSSLPSEVMKGIVQTDGGLVAMQLMLAAKAKGYDTVPMGGYDAARLIEAFGIPSSYVPIMLIALGKAAKEGHPTTRLPLEEVVFWDSIS</sequence>
<name>A0A3B0CG34_9BACL</name>
<dbReference type="PANTHER" id="PTHR43673">
    <property type="entry name" value="NAD(P)H NITROREDUCTASE YDGI-RELATED"/>
    <property type="match status" value="1"/>
</dbReference>
<evidence type="ECO:0000256" key="2">
    <source>
        <dbReference type="ARBA" id="ARBA00023002"/>
    </source>
</evidence>
<protein>
    <submittedName>
        <fullName evidence="4">Nitroreductase family protein</fullName>
    </submittedName>
</protein>
<keyword evidence="5" id="KW-1185">Reference proteome</keyword>
<evidence type="ECO:0000259" key="3">
    <source>
        <dbReference type="Pfam" id="PF00881"/>
    </source>
</evidence>
<dbReference type="SUPFAM" id="SSF55469">
    <property type="entry name" value="FMN-dependent nitroreductase-like"/>
    <property type="match status" value="1"/>
</dbReference>
<dbReference type="Proteomes" id="UP000282311">
    <property type="component" value="Unassembled WGS sequence"/>
</dbReference>
<gene>
    <name evidence="4" type="ORF">D7M11_14260</name>
</gene>
<feature type="domain" description="Nitroreductase" evidence="3">
    <location>
        <begin position="19"/>
        <end position="195"/>
    </location>
</feature>
<proteinExistence type="inferred from homology"/>
<evidence type="ECO:0000256" key="1">
    <source>
        <dbReference type="ARBA" id="ARBA00007118"/>
    </source>
</evidence>
<organism evidence="4 5">
    <name type="scientific">Paenibacillus ginsengarvi</name>
    <dbReference type="NCBI Taxonomy" id="400777"/>
    <lineage>
        <taxon>Bacteria</taxon>
        <taxon>Bacillati</taxon>
        <taxon>Bacillota</taxon>
        <taxon>Bacilli</taxon>
        <taxon>Bacillales</taxon>
        <taxon>Paenibacillaceae</taxon>
        <taxon>Paenibacillus</taxon>
    </lineage>
</organism>
<evidence type="ECO:0000313" key="5">
    <source>
        <dbReference type="Proteomes" id="UP000282311"/>
    </source>
</evidence>
<dbReference type="OrthoDB" id="9782629at2"/>
<dbReference type="CDD" id="cd02137">
    <property type="entry name" value="MhqN-like"/>
    <property type="match status" value="1"/>
</dbReference>
<dbReference type="Gene3D" id="3.40.109.10">
    <property type="entry name" value="NADH Oxidase"/>
    <property type="match status" value="1"/>
</dbReference>
<comment type="similarity">
    <text evidence="1">Belongs to the nitroreductase family.</text>
</comment>
<dbReference type="InterPro" id="IPR029479">
    <property type="entry name" value="Nitroreductase"/>
</dbReference>
<dbReference type="PANTHER" id="PTHR43673:SF3">
    <property type="entry name" value="NAD(P)H NITROREDUCTASE YODC-RELATED"/>
    <property type="match status" value="1"/>
</dbReference>
<dbReference type="GO" id="GO:0016491">
    <property type="term" value="F:oxidoreductase activity"/>
    <property type="evidence" value="ECO:0007669"/>
    <property type="project" value="UniProtKB-KW"/>
</dbReference>
<dbReference type="Pfam" id="PF00881">
    <property type="entry name" value="Nitroreductase"/>
    <property type="match status" value="1"/>
</dbReference>
<dbReference type="InterPro" id="IPR000415">
    <property type="entry name" value="Nitroreductase-like"/>
</dbReference>
<dbReference type="AlphaFoldDB" id="A0A3B0CG34"/>